<feature type="region of interest" description="Disordered" evidence="1">
    <location>
        <begin position="1"/>
        <end position="74"/>
    </location>
</feature>
<dbReference type="AlphaFoldDB" id="A0A6A6B0U7"/>
<name>A0A6A6B0U7_9PEZI</name>
<accession>A0A6A6B0U7</accession>
<evidence type="ECO:0000313" key="2">
    <source>
        <dbReference type="EMBL" id="KAF2136875.1"/>
    </source>
</evidence>
<sequence length="74" mass="8023">MDPSSLQETHPRHPNLSDVTHTDAVTAPDRPCRHTTSISTRPTPIANQKLTTMSKDARATATIPPSSPKPCTYS</sequence>
<evidence type="ECO:0000256" key="1">
    <source>
        <dbReference type="SAM" id="MobiDB-lite"/>
    </source>
</evidence>
<feature type="compositionally biased region" description="Polar residues" evidence="1">
    <location>
        <begin position="34"/>
        <end position="54"/>
    </location>
</feature>
<reference evidence="2" key="1">
    <citation type="journal article" date="2020" name="Stud. Mycol.">
        <title>101 Dothideomycetes genomes: a test case for predicting lifestyles and emergence of pathogens.</title>
        <authorList>
            <person name="Haridas S."/>
            <person name="Albert R."/>
            <person name="Binder M."/>
            <person name="Bloem J."/>
            <person name="Labutti K."/>
            <person name="Salamov A."/>
            <person name="Andreopoulos B."/>
            <person name="Baker S."/>
            <person name="Barry K."/>
            <person name="Bills G."/>
            <person name="Bluhm B."/>
            <person name="Cannon C."/>
            <person name="Castanera R."/>
            <person name="Culley D."/>
            <person name="Daum C."/>
            <person name="Ezra D."/>
            <person name="Gonzalez J."/>
            <person name="Henrissat B."/>
            <person name="Kuo A."/>
            <person name="Liang C."/>
            <person name="Lipzen A."/>
            <person name="Lutzoni F."/>
            <person name="Magnuson J."/>
            <person name="Mondo S."/>
            <person name="Nolan M."/>
            <person name="Ohm R."/>
            <person name="Pangilinan J."/>
            <person name="Park H.-J."/>
            <person name="Ramirez L."/>
            <person name="Alfaro M."/>
            <person name="Sun H."/>
            <person name="Tritt A."/>
            <person name="Yoshinaga Y."/>
            <person name="Zwiers L.-H."/>
            <person name="Turgeon B."/>
            <person name="Goodwin S."/>
            <person name="Spatafora J."/>
            <person name="Crous P."/>
            <person name="Grigoriev I."/>
        </authorList>
    </citation>
    <scope>NUCLEOTIDE SEQUENCE</scope>
    <source>
        <strain evidence="2">CBS 121167</strain>
    </source>
</reference>
<protein>
    <submittedName>
        <fullName evidence="2">Uncharacterized protein</fullName>
    </submittedName>
</protein>
<organism evidence="2 3">
    <name type="scientific">Aplosporella prunicola CBS 121167</name>
    <dbReference type="NCBI Taxonomy" id="1176127"/>
    <lineage>
        <taxon>Eukaryota</taxon>
        <taxon>Fungi</taxon>
        <taxon>Dikarya</taxon>
        <taxon>Ascomycota</taxon>
        <taxon>Pezizomycotina</taxon>
        <taxon>Dothideomycetes</taxon>
        <taxon>Dothideomycetes incertae sedis</taxon>
        <taxon>Botryosphaeriales</taxon>
        <taxon>Aplosporellaceae</taxon>
        <taxon>Aplosporella</taxon>
    </lineage>
</organism>
<gene>
    <name evidence="2" type="ORF">K452DRAFT_292018</name>
</gene>
<dbReference type="EMBL" id="ML995510">
    <property type="protein sequence ID" value="KAF2136875.1"/>
    <property type="molecule type" value="Genomic_DNA"/>
</dbReference>
<proteinExistence type="predicted"/>
<dbReference type="Proteomes" id="UP000799438">
    <property type="component" value="Unassembled WGS sequence"/>
</dbReference>
<dbReference type="RefSeq" id="XP_033392593.1">
    <property type="nucleotide sequence ID" value="XM_033541291.1"/>
</dbReference>
<dbReference type="GeneID" id="54298787"/>
<evidence type="ECO:0000313" key="3">
    <source>
        <dbReference type="Proteomes" id="UP000799438"/>
    </source>
</evidence>
<keyword evidence="3" id="KW-1185">Reference proteome</keyword>